<feature type="coiled-coil region" evidence="6">
    <location>
        <begin position="142"/>
        <end position="172"/>
    </location>
</feature>
<dbReference type="KEGG" id="pmic:NW74_03255"/>
<feature type="region of interest" description="Disordered" evidence="7">
    <location>
        <begin position="1326"/>
        <end position="1379"/>
    </location>
</feature>
<dbReference type="STRING" id="33033.NW74_03255"/>
<feature type="compositionally biased region" description="Basic and acidic residues" evidence="7">
    <location>
        <begin position="1336"/>
        <end position="1379"/>
    </location>
</feature>
<evidence type="ECO:0000256" key="7">
    <source>
        <dbReference type="SAM" id="MobiDB-lite"/>
    </source>
</evidence>
<evidence type="ECO:0000313" key="10">
    <source>
        <dbReference type="EMBL" id="AIZ36424.1"/>
    </source>
</evidence>
<evidence type="ECO:0000256" key="2">
    <source>
        <dbReference type="ARBA" id="ARBA00022553"/>
    </source>
</evidence>
<gene>
    <name evidence="10" type="ORF">NW74_03255</name>
</gene>
<feature type="domain" description="FMN-binding" evidence="9">
    <location>
        <begin position="68"/>
        <end position="141"/>
    </location>
</feature>
<feature type="domain" description="FMN-binding" evidence="9">
    <location>
        <begin position="317"/>
        <end position="393"/>
    </location>
</feature>
<dbReference type="InterPro" id="IPR010209">
    <property type="entry name" value="Ion_transpt_RnfG/RsxG"/>
</dbReference>
<evidence type="ECO:0000313" key="11">
    <source>
        <dbReference type="Proteomes" id="UP000031386"/>
    </source>
</evidence>
<keyword evidence="2" id="KW-0597">Phosphoprotein</keyword>
<dbReference type="PANTHER" id="PTHR36118:SF1">
    <property type="entry name" value="ION-TRANSLOCATING OXIDOREDUCTASE COMPLEX SUBUNIT G"/>
    <property type="match status" value="1"/>
</dbReference>
<dbReference type="Gene3D" id="3.90.1010.20">
    <property type="match status" value="4"/>
</dbReference>
<dbReference type="Proteomes" id="UP000031386">
    <property type="component" value="Chromosome"/>
</dbReference>
<keyword evidence="4" id="KW-0288">FMN</keyword>
<proteinExistence type="predicted"/>
<dbReference type="GO" id="GO:0005886">
    <property type="term" value="C:plasma membrane"/>
    <property type="evidence" value="ECO:0007669"/>
    <property type="project" value="InterPro"/>
</dbReference>
<dbReference type="EMBL" id="CP009761">
    <property type="protein sequence ID" value="AIZ36424.1"/>
    <property type="molecule type" value="Genomic_DNA"/>
</dbReference>
<dbReference type="PANTHER" id="PTHR36118">
    <property type="entry name" value="ION-TRANSLOCATING OXIDOREDUCTASE COMPLEX SUBUNIT G"/>
    <property type="match status" value="1"/>
</dbReference>
<keyword evidence="6" id="KW-0175">Coiled coil</keyword>
<sequence length="1379" mass="154791">MQEEFMKKNSIIAGLFVFCITTAGIGYTVYNSVYSDRQKHRINETAKLDSAKAPNELKDGEYTASAEGYEGPITVKVVIKEGKIFSVEVLSHNETPEYYEMAKKILQTIVEKNTFNVDSISGATVTSDAIKVAVYKALVQAGAKTSDVAEGLEKENEELRDKEKAKLLAKQSSAVAGKVGFNRNNLKDGTFIGVGRGYNGPIKVSISIKNGVIYDARVISHSDDYPYFTWASSVLNKVISGSTNIDTVSGATVSSRGILNAVKDALRKASNGNNSLDINSPDETEQNIPRQNRREIEQIKKYFKGLKDGVYFGKSNGYYTNSIEVKVTVKDGKIAKIELTKNDDDESYFDNKKAGILGERIISNQSTNIDTISGATTSSKGFINAVVNALEKAVDSNGSDADKYIYSPKTIIANVGETIGLQKIRDALEKLPEDVQINIKNNADTCSEGKTKIVVELIFKDNSKKIVEIPVLVNSKVDGSYKFLSAEEVKNLDKNVNYPDGVYYGDSYGFVSNKPIPVKVTIKNNKIENVELVKEELNRLKGVTSPGNVDDGGIFQEKFYTIIDRIKNMQKFESLIYKFEVLRDATSKVMEEARGKEQTVEVYRAALDKVIGKHNFGKWGLSIDESHLKGERNIHDRIFSLLKIYVREELGYDGSDYDAVSGATFTATGTATSIKNALLKAKNFDFYDMRVDDSNFKTAYKEGDKLDLKDLKVTIYKKNNQQITVSYSDFGKYGLKVVDEYNKELKDGLVLNKENLGYNVTDGLRLKVVHEESKSFKFLNTILISKSTTKNFEISGIKIKAKDGSEWYDTKGYNTTDFIQNLTVSKEVAEKLNNKEIEFKIIAKDKKSSEEIEIPLRQAQNKTLIADFVSGEYTLDVIEKYKGVLFNNTFRIKTKVEGKIPKAFLYKETPETLIISKGTEITESKIRSVLKNLPDKTDISVLRGVDVNKVNETVPQKLLIKLKFDDGSEKEIEIDVIVKEKVISMADKYVYKPKDLITIKGKEVELSHLKNHLDDLPEGTKIEIIEKANVSEVNETGTLMKVSLEFTDKSTKDISINVIVKDTAPNKAEEFKILYPEIKNEIVNVVVKDPKYGNMKNFAETVKWGAFSDFSINRDLKLKSRSANISRIEVLKEPDRSKLGDQKGKIRLSFNDGSKLELEISVKIVPYPVYKIFRLTSNKTQYKLEDKFNLNDLKVTLFISNKLENESDWATTGTPVLNIPYSDFHLFGIKVVDLDSKKEIENNSIISTLIKNKKLSVGAYCENLIQKNDYEGANKLVAISKITITNIDEWKESKKNIVEIKDEKNSKKADDSNKIEKVMDSKKEIKNVDNLNNTSEKNKTIESEKTTKDKVQRKDSDSGGKLSDDSSEKQKVKTNEKED</sequence>
<evidence type="ECO:0000259" key="9">
    <source>
        <dbReference type="SMART" id="SM00900"/>
    </source>
</evidence>
<evidence type="ECO:0000256" key="6">
    <source>
        <dbReference type="SAM" id="Coils"/>
    </source>
</evidence>
<dbReference type="Pfam" id="PF04205">
    <property type="entry name" value="FMN_bind"/>
    <property type="match status" value="3"/>
</dbReference>
<dbReference type="InterPro" id="IPR007329">
    <property type="entry name" value="FMN-bd"/>
</dbReference>
<dbReference type="SMART" id="SM00900">
    <property type="entry name" value="FMN_bind"/>
    <property type="match status" value="4"/>
</dbReference>
<name>A0A0B4S1M3_9FIRM</name>
<keyword evidence="3" id="KW-0285">Flavoprotein</keyword>
<dbReference type="OrthoDB" id="9806398at2"/>
<dbReference type="InterPro" id="IPR059115">
    <property type="entry name" value="Rib"/>
</dbReference>
<feature type="domain" description="FMN-binding" evidence="9">
    <location>
        <begin position="509"/>
        <end position="681"/>
    </location>
</feature>
<protein>
    <submittedName>
        <fullName evidence="10">FMN-binding protein</fullName>
    </submittedName>
</protein>
<feature type="transmembrane region" description="Helical" evidence="8">
    <location>
        <begin position="12"/>
        <end position="30"/>
    </location>
</feature>
<keyword evidence="8" id="KW-0812">Transmembrane</keyword>
<keyword evidence="11" id="KW-1185">Reference proteome</keyword>
<keyword evidence="1" id="KW-0813">Transport</keyword>
<keyword evidence="5" id="KW-0249">Electron transport</keyword>
<keyword evidence="8" id="KW-1133">Transmembrane helix</keyword>
<feature type="domain" description="FMN-binding" evidence="9">
    <location>
        <begin position="197"/>
        <end position="269"/>
    </location>
</feature>
<reference evidence="10 11" key="1">
    <citation type="submission" date="2014-10" db="EMBL/GenBank/DDBJ databases">
        <title>Complete genome sequence of Parvimonas micra KCOM 1535 (= ChDC B708).</title>
        <authorList>
            <person name="Kook J.-K."/>
            <person name="Park S.-N."/>
            <person name="Lim Y.K."/>
            <person name="Roh H."/>
        </authorList>
    </citation>
    <scope>NUCLEOTIDE SEQUENCE [LARGE SCALE GENOMIC DNA]</scope>
    <source>
        <strain evidence="11">KCOM 1535 / ChDC B708</strain>
    </source>
</reference>
<dbReference type="GO" id="GO:0010181">
    <property type="term" value="F:FMN binding"/>
    <property type="evidence" value="ECO:0007669"/>
    <property type="project" value="InterPro"/>
</dbReference>
<dbReference type="GO" id="GO:0009055">
    <property type="term" value="F:electron transfer activity"/>
    <property type="evidence" value="ECO:0007669"/>
    <property type="project" value="InterPro"/>
</dbReference>
<evidence type="ECO:0000256" key="3">
    <source>
        <dbReference type="ARBA" id="ARBA00022630"/>
    </source>
</evidence>
<organism evidence="10 11">
    <name type="scientific">Parvimonas micra</name>
    <dbReference type="NCBI Taxonomy" id="33033"/>
    <lineage>
        <taxon>Bacteria</taxon>
        <taxon>Bacillati</taxon>
        <taxon>Bacillota</taxon>
        <taxon>Tissierellia</taxon>
        <taxon>Tissierellales</taxon>
        <taxon>Peptoniphilaceae</taxon>
        <taxon>Parvimonas</taxon>
    </lineage>
</organism>
<evidence type="ECO:0000256" key="4">
    <source>
        <dbReference type="ARBA" id="ARBA00022643"/>
    </source>
</evidence>
<dbReference type="GO" id="GO:0022900">
    <property type="term" value="P:electron transport chain"/>
    <property type="evidence" value="ECO:0007669"/>
    <property type="project" value="InterPro"/>
</dbReference>
<evidence type="ECO:0000256" key="5">
    <source>
        <dbReference type="ARBA" id="ARBA00022982"/>
    </source>
</evidence>
<evidence type="ECO:0000256" key="8">
    <source>
        <dbReference type="SAM" id="Phobius"/>
    </source>
</evidence>
<dbReference type="Pfam" id="PF08428">
    <property type="entry name" value="Rib"/>
    <property type="match status" value="3"/>
</dbReference>
<evidence type="ECO:0000256" key="1">
    <source>
        <dbReference type="ARBA" id="ARBA00022448"/>
    </source>
</evidence>
<keyword evidence="8" id="KW-0472">Membrane</keyword>
<accession>A0A0B4S1M3</accession>